<dbReference type="AlphaFoldDB" id="A0A835YYS9"/>
<organism evidence="1 2">
    <name type="scientific">Tribonema minus</name>
    <dbReference type="NCBI Taxonomy" id="303371"/>
    <lineage>
        <taxon>Eukaryota</taxon>
        <taxon>Sar</taxon>
        <taxon>Stramenopiles</taxon>
        <taxon>Ochrophyta</taxon>
        <taxon>PX clade</taxon>
        <taxon>Xanthophyceae</taxon>
        <taxon>Tribonematales</taxon>
        <taxon>Tribonemataceae</taxon>
        <taxon>Tribonema</taxon>
    </lineage>
</organism>
<comment type="caution">
    <text evidence="1">The sequence shown here is derived from an EMBL/GenBank/DDBJ whole genome shotgun (WGS) entry which is preliminary data.</text>
</comment>
<protein>
    <submittedName>
        <fullName evidence="1">Uncharacterized protein</fullName>
    </submittedName>
</protein>
<gene>
    <name evidence="1" type="ORF">JKP88DRAFT_245867</name>
</gene>
<evidence type="ECO:0000313" key="2">
    <source>
        <dbReference type="Proteomes" id="UP000664859"/>
    </source>
</evidence>
<evidence type="ECO:0000313" key="1">
    <source>
        <dbReference type="EMBL" id="KAG5181940.1"/>
    </source>
</evidence>
<dbReference type="EMBL" id="JAFCMP010000279">
    <property type="protein sequence ID" value="KAG5181940.1"/>
    <property type="molecule type" value="Genomic_DNA"/>
</dbReference>
<accession>A0A835YYS9</accession>
<reference evidence="1" key="1">
    <citation type="submission" date="2021-02" db="EMBL/GenBank/DDBJ databases">
        <title>First Annotated Genome of the Yellow-green Alga Tribonema minus.</title>
        <authorList>
            <person name="Mahan K.M."/>
        </authorList>
    </citation>
    <scope>NUCLEOTIDE SEQUENCE</scope>
    <source>
        <strain evidence="1">UTEX B ZZ1240</strain>
    </source>
</reference>
<keyword evidence="2" id="KW-1185">Reference proteome</keyword>
<proteinExistence type="predicted"/>
<name>A0A835YYS9_9STRA</name>
<sequence>MLQANPNRILAITWLSDLEVFEYCTPTAQKLWSCATAAPDSMTSCHQFKRSLIQHAGHDTQIPKGMTTTLYGLNCRRPVHKQHFTVGHSYPQTAWLVFCAFAGGTLVGLGYNPPTPFDIAGEVYAPVCWLGSSGSSKVYGAVLKNNTDAADHTPREANPVCKVYTAHDCCCCGSDSASVVDKDPEECIACCSWARELAALQVIAGAQATLPKLVQYDVAQRILLTTPVVKVIRKGTVFYAADDVLAALQDDTLDGNHAILPEFHHDAVALVKSLWVLVCDERMEEARIAISGMRDANVQQTVQGKPVEVERNATVAARAKATLAFWHSTEIGSGWRAVFAKAQTADTSGALSDVCDQVMALL</sequence>
<dbReference type="Proteomes" id="UP000664859">
    <property type="component" value="Unassembled WGS sequence"/>
</dbReference>